<comment type="cofactor">
    <cofactor evidence="3">
        <name>a divalent metal cation</name>
        <dbReference type="ChEBI" id="CHEBI:60240"/>
    </cofactor>
</comment>
<evidence type="ECO:0000256" key="1">
    <source>
        <dbReference type="ARBA" id="ARBA00001946"/>
    </source>
</evidence>
<evidence type="ECO:0000256" key="3">
    <source>
        <dbReference type="HAMAP-Rule" id="MF_00298"/>
    </source>
</evidence>
<dbReference type="PROSITE" id="PS51462">
    <property type="entry name" value="NUDIX"/>
    <property type="match status" value="1"/>
</dbReference>
<dbReference type="EMBL" id="JAQOMS010000002">
    <property type="protein sequence ID" value="MDC2891170.1"/>
    <property type="molecule type" value="Genomic_DNA"/>
</dbReference>
<dbReference type="PROSITE" id="PS00893">
    <property type="entry name" value="NUDIX_BOX"/>
    <property type="match status" value="1"/>
</dbReference>
<feature type="compositionally biased region" description="Basic residues" evidence="4">
    <location>
        <begin position="177"/>
        <end position="188"/>
    </location>
</feature>
<evidence type="ECO:0000313" key="7">
    <source>
        <dbReference type="Proteomes" id="UP001528411"/>
    </source>
</evidence>
<comment type="similarity">
    <text evidence="3">Belongs to the Nudix hydrolase family. RppH subfamily.</text>
</comment>
<feature type="compositionally biased region" description="Polar residues" evidence="4">
    <location>
        <begin position="160"/>
        <end position="176"/>
    </location>
</feature>
<evidence type="ECO:0000259" key="5">
    <source>
        <dbReference type="PROSITE" id="PS51462"/>
    </source>
</evidence>
<comment type="function">
    <text evidence="3">Accelerates the degradation of transcripts by removing pyrophosphate from the 5'-end of triphosphorylated RNA, leading to a more labile monophosphorylated state that can stimulate subsequent ribonuclease cleavage.</text>
</comment>
<dbReference type="NCBIfam" id="NF001936">
    <property type="entry name" value="PRK00714.1-3"/>
    <property type="match status" value="1"/>
</dbReference>
<keyword evidence="2 3" id="KW-0378">Hydrolase</keyword>
<dbReference type="PANTHER" id="PTHR43736">
    <property type="entry name" value="ADP-RIBOSE PYROPHOSPHATASE"/>
    <property type="match status" value="1"/>
</dbReference>
<evidence type="ECO:0000256" key="4">
    <source>
        <dbReference type="SAM" id="MobiDB-lite"/>
    </source>
</evidence>
<dbReference type="HAMAP" id="MF_00298">
    <property type="entry name" value="Nudix_RppH"/>
    <property type="match status" value="1"/>
</dbReference>
<dbReference type="RefSeq" id="WP_215964370.1">
    <property type="nucleotide sequence ID" value="NZ_JAQOMS010000002.1"/>
</dbReference>
<dbReference type="InterPro" id="IPR020084">
    <property type="entry name" value="NUDIX_hydrolase_CS"/>
</dbReference>
<name>A0ABT5FIZ2_9GAMM</name>
<sequence length="196" mass="23382">MIDAEGFRPNVGIVICNHKGQVFWARRFGQHSWQYPQGGIDEGETAEQTMFRELEEEVGLKPEDVEILAVTKNWLRYRLPKRLIRRDSAPVCIGQKQKWFLLRLRCKESDVDLLKTSHPEFDDWRWVSYWYPIRNVVSFKRDVYRRVMKEFAPVVMPSGRPNTNRGDSFGNMPSSNRQKRRGHKKQFNRNKQQNQR</sequence>
<comment type="caution">
    <text evidence="6">The sequence shown here is derived from an EMBL/GenBank/DDBJ whole genome shotgun (WGS) entry which is preliminary data.</text>
</comment>
<comment type="cofactor">
    <cofactor evidence="1">
        <name>Mg(2+)</name>
        <dbReference type="ChEBI" id="CHEBI:18420"/>
    </cofactor>
</comment>
<dbReference type="Pfam" id="PF00293">
    <property type="entry name" value="NUDIX"/>
    <property type="match status" value="1"/>
</dbReference>
<feature type="domain" description="Nudix hydrolase" evidence="5">
    <location>
        <begin position="6"/>
        <end position="149"/>
    </location>
</feature>
<dbReference type="NCBIfam" id="NF001937">
    <property type="entry name" value="PRK00714.1-4"/>
    <property type="match status" value="1"/>
</dbReference>
<dbReference type="EC" id="3.6.1.-" evidence="3"/>
<dbReference type="NCBIfam" id="NF001934">
    <property type="entry name" value="PRK00714.1-1"/>
    <property type="match status" value="1"/>
</dbReference>
<dbReference type="InterPro" id="IPR022927">
    <property type="entry name" value="RppH"/>
</dbReference>
<dbReference type="GO" id="GO:0016787">
    <property type="term" value="F:hydrolase activity"/>
    <property type="evidence" value="ECO:0007669"/>
    <property type="project" value="UniProtKB-KW"/>
</dbReference>
<gene>
    <name evidence="3 6" type="primary">rppH</name>
    <name evidence="3" type="synonym">nudH</name>
    <name evidence="6" type="ORF">PN838_23520</name>
</gene>
<dbReference type="Proteomes" id="UP001528411">
    <property type="component" value="Unassembled WGS sequence"/>
</dbReference>
<evidence type="ECO:0000256" key="2">
    <source>
        <dbReference type="ARBA" id="ARBA00022801"/>
    </source>
</evidence>
<protein>
    <recommendedName>
        <fullName evidence="3">RNA pyrophosphohydrolase</fullName>
        <ecNumber evidence="3">3.6.1.-</ecNumber>
    </recommendedName>
    <alternativeName>
        <fullName evidence="3">(Di)nucleoside polyphosphate hydrolase</fullName>
    </alternativeName>
</protein>
<dbReference type="InterPro" id="IPR000086">
    <property type="entry name" value="NUDIX_hydrolase_dom"/>
</dbReference>
<feature type="region of interest" description="Disordered" evidence="4">
    <location>
        <begin position="155"/>
        <end position="196"/>
    </location>
</feature>
<proteinExistence type="inferred from homology"/>
<organism evidence="6 7">
    <name type="scientific">Psychrosphaera algicola</name>
    <dbReference type="NCBI Taxonomy" id="3023714"/>
    <lineage>
        <taxon>Bacteria</taxon>
        <taxon>Pseudomonadati</taxon>
        <taxon>Pseudomonadota</taxon>
        <taxon>Gammaproteobacteria</taxon>
        <taxon>Alteromonadales</taxon>
        <taxon>Pseudoalteromonadaceae</taxon>
        <taxon>Psychrosphaera</taxon>
    </lineage>
</organism>
<evidence type="ECO:0000313" key="6">
    <source>
        <dbReference type="EMBL" id="MDC2891170.1"/>
    </source>
</evidence>
<dbReference type="PANTHER" id="PTHR43736:SF1">
    <property type="entry name" value="DIHYDRONEOPTERIN TRIPHOSPHATE DIPHOSPHATASE"/>
    <property type="match status" value="1"/>
</dbReference>
<keyword evidence="7" id="KW-1185">Reference proteome</keyword>
<reference evidence="6 7" key="1">
    <citation type="submission" date="2023-01" db="EMBL/GenBank/DDBJ databases">
        <title>Psychrosphaera sp. nov., isolated from marine algae.</title>
        <authorList>
            <person name="Bayburt H."/>
            <person name="Choi B.J."/>
            <person name="Kim J.M."/>
            <person name="Choi D.G."/>
            <person name="Jeon C.O."/>
        </authorList>
    </citation>
    <scope>NUCLEOTIDE SEQUENCE [LARGE SCALE GENOMIC DNA]</scope>
    <source>
        <strain evidence="6 7">G1-22</strain>
    </source>
</reference>
<feature type="short sequence motif" description="Nudix box" evidence="3">
    <location>
        <begin position="38"/>
        <end position="59"/>
    </location>
</feature>
<accession>A0ABT5FIZ2</accession>
<dbReference type="CDD" id="cd03671">
    <property type="entry name" value="NUDIX_Ap4A_hydrolase_plant_like"/>
    <property type="match status" value="1"/>
</dbReference>
<dbReference type="NCBIfam" id="NF001938">
    <property type="entry name" value="PRK00714.1-5"/>
    <property type="match status" value="1"/>
</dbReference>